<reference evidence="2" key="1">
    <citation type="submission" date="2020-12" db="EMBL/GenBank/DDBJ databases">
        <title>Metabolic potential, ecology and presence of endohyphal bacteria is reflected in genomic diversity of Mucoromycotina.</title>
        <authorList>
            <person name="Muszewska A."/>
            <person name="Okrasinska A."/>
            <person name="Steczkiewicz K."/>
            <person name="Drgas O."/>
            <person name="Orlowska M."/>
            <person name="Perlinska-Lenart U."/>
            <person name="Aleksandrzak-Piekarczyk T."/>
            <person name="Szatraj K."/>
            <person name="Zielenkiewicz U."/>
            <person name="Pilsyk S."/>
            <person name="Malc E."/>
            <person name="Mieczkowski P."/>
            <person name="Kruszewska J.S."/>
            <person name="Biernat P."/>
            <person name="Pawlowska J."/>
        </authorList>
    </citation>
    <scope>NUCLEOTIDE SEQUENCE</scope>
    <source>
        <strain evidence="2">CBS 226.32</strain>
    </source>
</reference>
<feature type="transmembrane region" description="Helical" evidence="1">
    <location>
        <begin position="158"/>
        <end position="176"/>
    </location>
</feature>
<evidence type="ECO:0000313" key="3">
    <source>
        <dbReference type="Proteomes" id="UP000650833"/>
    </source>
</evidence>
<evidence type="ECO:0000313" key="2">
    <source>
        <dbReference type="EMBL" id="KAG2197809.1"/>
    </source>
</evidence>
<gene>
    <name evidence="2" type="ORF">INT46_011380</name>
</gene>
<keyword evidence="1" id="KW-0472">Membrane</keyword>
<dbReference type="Proteomes" id="UP000650833">
    <property type="component" value="Unassembled WGS sequence"/>
</dbReference>
<dbReference type="AlphaFoldDB" id="A0A8H7QSK1"/>
<accession>A0A8H7QSK1</accession>
<evidence type="ECO:0000256" key="1">
    <source>
        <dbReference type="SAM" id="Phobius"/>
    </source>
</evidence>
<keyword evidence="1" id="KW-0812">Transmembrane</keyword>
<sequence>MSKKILNFKQTRSVGVQCILCCNQEKSVKSNNDPNYGPDTRMFWRSDTQTIDDIVQPWANKNAPALEREKYFSTELEEDKLNALLDNWWDGSFSIPAPLSYLPEEKETEKENVESVGNIHNMEAVDFENLFRRLINMNIYAVAEYMSESEPFCLADHIVNFFILTSLIVASCFILYGQ</sequence>
<dbReference type="OrthoDB" id="2262036at2759"/>
<comment type="caution">
    <text evidence="2">The sequence shown here is derived from an EMBL/GenBank/DDBJ whole genome shotgun (WGS) entry which is preliminary data.</text>
</comment>
<protein>
    <submittedName>
        <fullName evidence="2">Uncharacterized protein</fullName>
    </submittedName>
</protein>
<organism evidence="2 3">
    <name type="scientific">Mucor plumbeus</name>
    <dbReference type="NCBI Taxonomy" id="97098"/>
    <lineage>
        <taxon>Eukaryota</taxon>
        <taxon>Fungi</taxon>
        <taxon>Fungi incertae sedis</taxon>
        <taxon>Mucoromycota</taxon>
        <taxon>Mucoromycotina</taxon>
        <taxon>Mucoromycetes</taxon>
        <taxon>Mucorales</taxon>
        <taxon>Mucorineae</taxon>
        <taxon>Mucoraceae</taxon>
        <taxon>Mucor</taxon>
    </lineage>
</organism>
<proteinExistence type="predicted"/>
<dbReference type="EMBL" id="JAEPRC010000414">
    <property type="protein sequence ID" value="KAG2197809.1"/>
    <property type="molecule type" value="Genomic_DNA"/>
</dbReference>
<keyword evidence="1" id="KW-1133">Transmembrane helix</keyword>
<name>A0A8H7QSK1_9FUNG</name>
<keyword evidence="3" id="KW-1185">Reference proteome</keyword>